<dbReference type="GO" id="GO:0016491">
    <property type="term" value="F:oxidoreductase activity"/>
    <property type="evidence" value="ECO:0007669"/>
    <property type="project" value="UniProtKB-KW"/>
</dbReference>
<dbReference type="GO" id="GO:0046872">
    <property type="term" value="F:metal ion binding"/>
    <property type="evidence" value="ECO:0007669"/>
    <property type="project" value="UniProtKB-KW"/>
</dbReference>
<accession>A0A1L8CSS3</accession>
<keyword evidence="3" id="KW-0949">S-adenosyl-L-methionine</keyword>
<dbReference type="InterPro" id="IPR013785">
    <property type="entry name" value="Aldolase_TIM"/>
</dbReference>
<keyword evidence="5" id="KW-0560">Oxidoreductase</keyword>
<dbReference type="InterPro" id="IPR007549">
    <property type="entry name" value="DUF512"/>
</dbReference>
<dbReference type="SFLD" id="SFLDG01067">
    <property type="entry name" value="SPASM/twitch_domain_containing"/>
    <property type="match status" value="1"/>
</dbReference>
<evidence type="ECO:0000256" key="6">
    <source>
        <dbReference type="ARBA" id="ARBA00023004"/>
    </source>
</evidence>
<dbReference type="Pfam" id="PF04459">
    <property type="entry name" value="DUF512"/>
    <property type="match status" value="1"/>
</dbReference>
<dbReference type="PROSITE" id="PS51918">
    <property type="entry name" value="RADICAL_SAM"/>
    <property type="match status" value="1"/>
</dbReference>
<name>A0A1L8CSS3_9THEO</name>
<dbReference type="InterPro" id="IPR050377">
    <property type="entry name" value="Radical_SAM_PqqE_MftC-like"/>
</dbReference>
<dbReference type="OrthoDB" id="2110487at2"/>
<dbReference type="SUPFAM" id="SSF102114">
    <property type="entry name" value="Radical SAM enzymes"/>
    <property type="match status" value="1"/>
</dbReference>
<dbReference type="PANTHER" id="PTHR11228:SF7">
    <property type="entry name" value="PQQA PEPTIDE CYCLASE"/>
    <property type="match status" value="1"/>
</dbReference>
<dbReference type="AlphaFoldDB" id="A0A1L8CSS3"/>
<feature type="domain" description="Radical SAM core" evidence="8">
    <location>
        <begin position="6"/>
        <end position="248"/>
    </location>
</feature>
<keyword evidence="6" id="KW-0408">Iron</keyword>
<dbReference type="InterPro" id="IPR000385">
    <property type="entry name" value="MoaA_NifB_PqqE_Fe-S-bd_CS"/>
</dbReference>
<dbReference type="SFLD" id="SFLDS00029">
    <property type="entry name" value="Radical_SAM"/>
    <property type="match status" value="1"/>
</dbReference>
<dbReference type="InterPro" id="IPR007197">
    <property type="entry name" value="rSAM"/>
</dbReference>
<dbReference type="InterPro" id="IPR058240">
    <property type="entry name" value="rSAM_sf"/>
</dbReference>
<evidence type="ECO:0000259" key="8">
    <source>
        <dbReference type="PROSITE" id="PS51918"/>
    </source>
</evidence>
<evidence type="ECO:0000256" key="5">
    <source>
        <dbReference type="ARBA" id="ARBA00023002"/>
    </source>
</evidence>
<evidence type="ECO:0000313" key="10">
    <source>
        <dbReference type="Proteomes" id="UP000187485"/>
    </source>
</evidence>
<dbReference type="PROSITE" id="PS01305">
    <property type="entry name" value="MOAA_NIFB_PQQE"/>
    <property type="match status" value="1"/>
</dbReference>
<keyword evidence="10" id="KW-1185">Reference proteome</keyword>
<comment type="caution">
    <text evidence="9">The sequence shown here is derived from an EMBL/GenBank/DDBJ whole genome shotgun (WGS) entry which is preliminary data.</text>
</comment>
<dbReference type="RefSeq" id="WP_075858395.1">
    <property type="nucleotide sequence ID" value="NZ_BDJK01000006.1"/>
</dbReference>
<dbReference type="Pfam" id="PF04055">
    <property type="entry name" value="Radical_SAM"/>
    <property type="match status" value="1"/>
</dbReference>
<dbReference type="EMBL" id="BDJK01000006">
    <property type="protein sequence ID" value="GAV21962.1"/>
    <property type="molecule type" value="Genomic_DNA"/>
</dbReference>
<evidence type="ECO:0000256" key="7">
    <source>
        <dbReference type="ARBA" id="ARBA00023014"/>
    </source>
</evidence>
<evidence type="ECO:0000313" key="9">
    <source>
        <dbReference type="EMBL" id="GAV21962.1"/>
    </source>
</evidence>
<dbReference type="CDD" id="cd01335">
    <property type="entry name" value="Radical_SAM"/>
    <property type="match status" value="1"/>
</dbReference>
<organism evidence="9 10">
    <name type="scientific">Carboxydothermus pertinax</name>
    <dbReference type="NCBI Taxonomy" id="870242"/>
    <lineage>
        <taxon>Bacteria</taxon>
        <taxon>Bacillati</taxon>
        <taxon>Bacillota</taxon>
        <taxon>Clostridia</taxon>
        <taxon>Thermoanaerobacterales</taxon>
        <taxon>Thermoanaerobacteraceae</taxon>
        <taxon>Carboxydothermus</taxon>
    </lineage>
</organism>
<proteinExistence type="predicted"/>
<reference evidence="10" key="1">
    <citation type="submission" date="2016-12" db="EMBL/GenBank/DDBJ databases">
        <title>Draft Genome Sequences od Carboxydothermus pertinax and islandicus, Hydrogenogenic Carboxydotrophic Bacteria.</title>
        <authorList>
            <person name="Fukuyama Y."/>
            <person name="Ohmae K."/>
            <person name="Yoneda Y."/>
            <person name="Yoshida T."/>
            <person name="Sako Y."/>
        </authorList>
    </citation>
    <scope>NUCLEOTIDE SEQUENCE [LARGE SCALE GENOMIC DNA]</scope>
    <source>
        <strain evidence="10">Ug1</strain>
    </source>
</reference>
<dbReference type="Proteomes" id="UP000187485">
    <property type="component" value="Unassembled WGS sequence"/>
</dbReference>
<dbReference type="Gene3D" id="3.20.20.70">
    <property type="entry name" value="Aldolase class I"/>
    <property type="match status" value="1"/>
</dbReference>
<keyword evidence="4" id="KW-0479">Metal-binding</keyword>
<comment type="cofactor">
    <cofactor evidence="1">
        <name>[4Fe-4S] cluster</name>
        <dbReference type="ChEBI" id="CHEBI:49883"/>
    </cofactor>
</comment>
<sequence>MEKYLAEAVKSNVLPITSRCNVRCCFCSHKGNPAKVLNVSLPHVPLKKIAQFLPFLDPEKKIIIGESATIINEGEPLLHPEFKEIILAIRKLYPRTPLSITTNGLLLTREMIEFLASLGEVELVVSVNALTPSKRKLIFGFASEIYSNLEYLSRKIPFTASFVFMPHVVGYGEYADSIKKLLNLGVEAVRVFLPGYTAKNQKLIKAPQNLNTLAEKLFYEFLEENTPIIIEPTRLKDFKAEVLGIIPRGLASFLKKKDIVLKVNGKSPFSRIEAYKLLNTPGDKKVEILRQGKIITFNFSKKTGQRAGVVFYRDIEEETLRQIIKKIETQNAKSPLILTSALAVLLIKKGLRKLGKRYPVLPVKSRFFGGNIKSAGLLTVDDYICAVKKAVTLLKPDYLLLPSISFDHRGRDLTGKSYLEIEELFNIRTEIL</sequence>
<evidence type="ECO:0000256" key="1">
    <source>
        <dbReference type="ARBA" id="ARBA00001966"/>
    </source>
</evidence>
<dbReference type="STRING" id="870242.cpu_04720"/>
<evidence type="ECO:0000256" key="4">
    <source>
        <dbReference type="ARBA" id="ARBA00022723"/>
    </source>
</evidence>
<protein>
    <submittedName>
        <fullName evidence="9">Radical SAM domain-containing protein</fullName>
    </submittedName>
</protein>
<dbReference type="PANTHER" id="PTHR11228">
    <property type="entry name" value="RADICAL SAM DOMAIN PROTEIN"/>
    <property type="match status" value="1"/>
</dbReference>
<gene>
    <name evidence="9" type="ORF">cpu_04720</name>
</gene>
<dbReference type="GO" id="GO:0051539">
    <property type="term" value="F:4 iron, 4 sulfur cluster binding"/>
    <property type="evidence" value="ECO:0007669"/>
    <property type="project" value="UniProtKB-KW"/>
</dbReference>
<keyword evidence="2" id="KW-0004">4Fe-4S</keyword>
<evidence type="ECO:0000256" key="2">
    <source>
        <dbReference type="ARBA" id="ARBA00022485"/>
    </source>
</evidence>
<keyword evidence="7" id="KW-0411">Iron-sulfur</keyword>
<evidence type="ECO:0000256" key="3">
    <source>
        <dbReference type="ARBA" id="ARBA00022691"/>
    </source>
</evidence>